<dbReference type="InterPro" id="IPR015421">
    <property type="entry name" value="PyrdxlP-dep_Trfase_major"/>
</dbReference>
<dbReference type="Pfam" id="PF00155">
    <property type="entry name" value="Aminotran_1_2"/>
    <property type="match status" value="1"/>
</dbReference>
<sequence length="497" mass="53437">MADSWVNSAEILGSDLHLELTRAGSRRTALMAAVREAIREGRLAPETRLPPYRSLAADLGIARNTVADAYAELVAEGWLTARQGSGTRVAPRPAPPPPPRRAPGRGSRQRRGAAPGGRRGPRPAPRPVHNLLQGQPDAASFPRTAWLTSARRALAAAPHEAFGPGDPRGRPELRRALAEYLARVRGVRTDPERIVVCAGFAHAVRLLSDTRLLRPRIAVESYGLAFHRSLLRSAGIRTVPLPLDADGALTDALADLDGVRAALLTPAHQFPTGGPLHPERRAAAVAWARERGGLVLEDDYDGEFRYDRGPVGAVQGLDPDRVLYLGSVSKSLSPALRLGWMVLPDHLVDGLLATKGEREGWTGVLDQLTLADFIESGGYDRHVRRMRQQYRRRRDQLVAALAERAPHIRVSGIAAGLHAVLELPPGTERSALRAAAWQGLALDGLGGYRHPDATTPHRDGLVVGYATPPEHSFAGALDALCRALPPERTASEAGAAT</sequence>
<dbReference type="SMART" id="SM00345">
    <property type="entry name" value="HTH_GNTR"/>
    <property type="match status" value="1"/>
</dbReference>
<evidence type="ECO:0000259" key="7">
    <source>
        <dbReference type="PROSITE" id="PS50949"/>
    </source>
</evidence>
<dbReference type="Pfam" id="PF00392">
    <property type="entry name" value="GntR"/>
    <property type="match status" value="1"/>
</dbReference>
<dbReference type="PANTHER" id="PTHR46577:SF1">
    <property type="entry name" value="HTH-TYPE TRANSCRIPTIONAL REGULATORY PROTEIN GABR"/>
    <property type="match status" value="1"/>
</dbReference>
<evidence type="ECO:0000256" key="5">
    <source>
        <dbReference type="ARBA" id="ARBA00023163"/>
    </source>
</evidence>
<keyword evidence="3" id="KW-0805">Transcription regulation</keyword>
<evidence type="ECO:0000256" key="3">
    <source>
        <dbReference type="ARBA" id="ARBA00023015"/>
    </source>
</evidence>
<accession>A0ABP4HNH5</accession>
<dbReference type="InterPro" id="IPR000524">
    <property type="entry name" value="Tscrpt_reg_HTH_GntR"/>
</dbReference>
<keyword evidence="2" id="KW-0663">Pyridoxal phosphate</keyword>
<dbReference type="CDD" id="cd00609">
    <property type="entry name" value="AAT_like"/>
    <property type="match status" value="1"/>
</dbReference>
<dbReference type="SUPFAM" id="SSF53383">
    <property type="entry name" value="PLP-dependent transferases"/>
    <property type="match status" value="1"/>
</dbReference>
<dbReference type="PANTHER" id="PTHR46577">
    <property type="entry name" value="HTH-TYPE TRANSCRIPTIONAL REGULATORY PROTEIN GABR"/>
    <property type="match status" value="1"/>
</dbReference>
<feature type="domain" description="HTH gntR-type" evidence="7">
    <location>
        <begin position="24"/>
        <end position="92"/>
    </location>
</feature>
<keyword evidence="8" id="KW-0808">Transferase</keyword>
<dbReference type="Proteomes" id="UP001500282">
    <property type="component" value="Unassembled WGS sequence"/>
</dbReference>
<dbReference type="Gene3D" id="1.10.10.10">
    <property type="entry name" value="Winged helix-like DNA-binding domain superfamily/Winged helix DNA-binding domain"/>
    <property type="match status" value="1"/>
</dbReference>
<dbReference type="EMBL" id="BAAAIH010000020">
    <property type="protein sequence ID" value="GAA1275972.1"/>
    <property type="molecule type" value="Genomic_DNA"/>
</dbReference>
<evidence type="ECO:0000256" key="2">
    <source>
        <dbReference type="ARBA" id="ARBA00022898"/>
    </source>
</evidence>
<dbReference type="PRINTS" id="PR00035">
    <property type="entry name" value="HTHGNTR"/>
</dbReference>
<dbReference type="SUPFAM" id="SSF46785">
    <property type="entry name" value="Winged helix' DNA-binding domain"/>
    <property type="match status" value="1"/>
</dbReference>
<protein>
    <submittedName>
        <fullName evidence="8">PLP-dependent aminotransferase family protein</fullName>
    </submittedName>
</protein>
<keyword evidence="4" id="KW-0238">DNA-binding</keyword>
<evidence type="ECO:0000313" key="8">
    <source>
        <dbReference type="EMBL" id="GAA1275972.1"/>
    </source>
</evidence>
<gene>
    <name evidence="8" type="ORF">GCM10009579_38710</name>
</gene>
<organism evidence="8 9">
    <name type="scientific">Streptomyces javensis</name>
    <dbReference type="NCBI Taxonomy" id="114698"/>
    <lineage>
        <taxon>Bacteria</taxon>
        <taxon>Bacillati</taxon>
        <taxon>Actinomycetota</taxon>
        <taxon>Actinomycetes</taxon>
        <taxon>Kitasatosporales</taxon>
        <taxon>Streptomycetaceae</taxon>
        <taxon>Streptomyces</taxon>
        <taxon>Streptomyces violaceusniger group</taxon>
    </lineage>
</organism>
<dbReference type="InterPro" id="IPR004839">
    <property type="entry name" value="Aminotransferase_I/II_large"/>
</dbReference>
<feature type="compositionally biased region" description="Pro residues" evidence="6">
    <location>
        <begin position="92"/>
        <end position="101"/>
    </location>
</feature>
<dbReference type="InterPro" id="IPR036390">
    <property type="entry name" value="WH_DNA-bd_sf"/>
</dbReference>
<evidence type="ECO:0000313" key="9">
    <source>
        <dbReference type="Proteomes" id="UP001500282"/>
    </source>
</evidence>
<evidence type="ECO:0000256" key="1">
    <source>
        <dbReference type="ARBA" id="ARBA00005384"/>
    </source>
</evidence>
<evidence type="ECO:0000256" key="6">
    <source>
        <dbReference type="SAM" id="MobiDB-lite"/>
    </source>
</evidence>
<comment type="caution">
    <text evidence="8">The sequence shown here is derived from an EMBL/GenBank/DDBJ whole genome shotgun (WGS) entry which is preliminary data.</text>
</comment>
<keyword evidence="8" id="KW-0032">Aminotransferase</keyword>
<dbReference type="CDD" id="cd07377">
    <property type="entry name" value="WHTH_GntR"/>
    <property type="match status" value="1"/>
</dbReference>
<dbReference type="InterPro" id="IPR015424">
    <property type="entry name" value="PyrdxlP-dep_Trfase"/>
</dbReference>
<reference evidence="9" key="1">
    <citation type="journal article" date="2019" name="Int. J. Syst. Evol. Microbiol.">
        <title>The Global Catalogue of Microorganisms (GCM) 10K type strain sequencing project: providing services to taxonomists for standard genome sequencing and annotation.</title>
        <authorList>
            <consortium name="The Broad Institute Genomics Platform"/>
            <consortium name="The Broad Institute Genome Sequencing Center for Infectious Disease"/>
            <person name="Wu L."/>
            <person name="Ma J."/>
        </authorList>
    </citation>
    <scope>NUCLEOTIDE SEQUENCE [LARGE SCALE GENOMIC DNA]</scope>
    <source>
        <strain evidence="9">JCM 11448</strain>
    </source>
</reference>
<dbReference type="GO" id="GO:0008483">
    <property type="term" value="F:transaminase activity"/>
    <property type="evidence" value="ECO:0007669"/>
    <property type="project" value="UniProtKB-KW"/>
</dbReference>
<proteinExistence type="inferred from homology"/>
<keyword evidence="5" id="KW-0804">Transcription</keyword>
<comment type="similarity">
    <text evidence="1">In the C-terminal section; belongs to the class-I pyridoxal-phosphate-dependent aminotransferase family.</text>
</comment>
<keyword evidence="9" id="KW-1185">Reference proteome</keyword>
<dbReference type="InterPro" id="IPR036388">
    <property type="entry name" value="WH-like_DNA-bd_sf"/>
</dbReference>
<evidence type="ECO:0000256" key="4">
    <source>
        <dbReference type="ARBA" id="ARBA00023125"/>
    </source>
</evidence>
<name>A0ABP4HNH5_9ACTN</name>
<dbReference type="InterPro" id="IPR051446">
    <property type="entry name" value="HTH_trans_reg/aminotransferase"/>
</dbReference>
<feature type="region of interest" description="Disordered" evidence="6">
    <location>
        <begin position="84"/>
        <end position="136"/>
    </location>
</feature>
<dbReference type="Gene3D" id="3.40.640.10">
    <property type="entry name" value="Type I PLP-dependent aspartate aminotransferase-like (Major domain)"/>
    <property type="match status" value="1"/>
</dbReference>
<dbReference type="PROSITE" id="PS50949">
    <property type="entry name" value="HTH_GNTR"/>
    <property type="match status" value="1"/>
</dbReference>